<dbReference type="SUPFAM" id="SSF52540">
    <property type="entry name" value="P-loop containing nucleoside triphosphate hydrolases"/>
    <property type="match status" value="1"/>
</dbReference>
<dbReference type="GO" id="GO:0003725">
    <property type="term" value="F:double-stranded RNA binding"/>
    <property type="evidence" value="ECO:0007669"/>
    <property type="project" value="TreeGrafter"/>
</dbReference>
<protein>
    <recommendedName>
        <fullName evidence="1">RNA helicase</fullName>
        <ecNumber evidence="1">3.6.4.13</ecNumber>
    </recommendedName>
</protein>
<evidence type="ECO:0000256" key="4">
    <source>
        <dbReference type="ARBA" id="ARBA00047984"/>
    </source>
</evidence>
<dbReference type="AlphaFoldDB" id="A0A0M4E162"/>
<organism evidence="5 6">
    <name type="scientific">Drosophila busckii</name>
    <name type="common">Fruit fly</name>
    <dbReference type="NCBI Taxonomy" id="30019"/>
    <lineage>
        <taxon>Eukaryota</taxon>
        <taxon>Metazoa</taxon>
        <taxon>Ecdysozoa</taxon>
        <taxon>Arthropoda</taxon>
        <taxon>Hexapoda</taxon>
        <taxon>Insecta</taxon>
        <taxon>Pterygota</taxon>
        <taxon>Neoptera</taxon>
        <taxon>Endopterygota</taxon>
        <taxon>Diptera</taxon>
        <taxon>Brachycera</taxon>
        <taxon>Muscomorpha</taxon>
        <taxon>Ephydroidea</taxon>
        <taxon>Drosophilidae</taxon>
        <taxon>Drosophila</taxon>
    </lineage>
</organism>
<evidence type="ECO:0000256" key="2">
    <source>
        <dbReference type="ARBA" id="ARBA00022801"/>
    </source>
</evidence>
<keyword evidence="6" id="KW-1185">Reference proteome</keyword>
<evidence type="ECO:0000256" key="3">
    <source>
        <dbReference type="ARBA" id="ARBA00022806"/>
    </source>
</evidence>
<dbReference type="PANTHER" id="PTHR18934:SF118">
    <property type="entry name" value="ATP-DEPENDENT RNA HELICASE DHX33"/>
    <property type="match status" value="1"/>
</dbReference>
<dbReference type="OrthoDB" id="10253254at2759"/>
<evidence type="ECO:0000256" key="1">
    <source>
        <dbReference type="ARBA" id="ARBA00012552"/>
    </source>
</evidence>
<dbReference type="Gene3D" id="3.40.50.300">
    <property type="entry name" value="P-loop containing nucleotide triphosphate hydrolases"/>
    <property type="match status" value="1"/>
</dbReference>
<dbReference type="GO" id="GO:0003724">
    <property type="term" value="F:RNA helicase activity"/>
    <property type="evidence" value="ECO:0007669"/>
    <property type="project" value="UniProtKB-EC"/>
</dbReference>
<dbReference type="InterPro" id="IPR027417">
    <property type="entry name" value="P-loop_NTPase"/>
</dbReference>
<evidence type="ECO:0000313" key="5">
    <source>
        <dbReference type="EMBL" id="ALC39041.1"/>
    </source>
</evidence>
<dbReference type="PANTHER" id="PTHR18934">
    <property type="entry name" value="ATP-DEPENDENT RNA HELICASE"/>
    <property type="match status" value="1"/>
</dbReference>
<evidence type="ECO:0000313" key="6">
    <source>
        <dbReference type="Proteomes" id="UP000494163"/>
    </source>
</evidence>
<dbReference type="OMA" id="CHENFLH"/>
<dbReference type="Proteomes" id="UP000494163">
    <property type="component" value="Chromosome 2L"/>
</dbReference>
<gene>
    <name evidence="5" type="ORF">Dbus_chr2Lg1126</name>
</gene>
<dbReference type="EC" id="3.6.4.13" evidence="1"/>
<name>A0A0M4E162_DROBS</name>
<keyword evidence="3" id="KW-0547">Nucleotide-binding</keyword>
<keyword evidence="3" id="KW-0347">Helicase</keyword>
<comment type="catalytic activity">
    <reaction evidence="4">
        <text>ATP + H2O = ADP + phosphate + H(+)</text>
        <dbReference type="Rhea" id="RHEA:13065"/>
        <dbReference type="ChEBI" id="CHEBI:15377"/>
        <dbReference type="ChEBI" id="CHEBI:15378"/>
        <dbReference type="ChEBI" id="CHEBI:30616"/>
        <dbReference type="ChEBI" id="CHEBI:43474"/>
        <dbReference type="ChEBI" id="CHEBI:456216"/>
        <dbReference type="EC" id="3.6.4.13"/>
    </reaction>
</comment>
<dbReference type="EMBL" id="CP012523">
    <property type="protein sequence ID" value="ALC39041.1"/>
    <property type="molecule type" value="Genomic_DNA"/>
</dbReference>
<sequence>MDSKYLIGSNGNARGLAAVFPVKRKLEPMKEQNVIKKPNNYSPPKQPTQVYKNVLANRKTSIEQERKALPVYHCRQRILKELEAHDTLLIMGETGSGKTTQIPQFLMQAGYANQGIIGITQPRRVAAITIAKRVAQEMACNVGEAVG</sequence>
<dbReference type="STRING" id="30019.A0A0M4E162"/>
<proteinExistence type="predicted"/>
<accession>A0A0M4E162</accession>
<dbReference type="GO" id="GO:0045943">
    <property type="term" value="P:positive regulation of transcription by RNA polymerase I"/>
    <property type="evidence" value="ECO:0007669"/>
    <property type="project" value="TreeGrafter"/>
</dbReference>
<dbReference type="GO" id="GO:0016787">
    <property type="term" value="F:hydrolase activity"/>
    <property type="evidence" value="ECO:0007669"/>
    <property type="project" value="UniProtKB-KW"/>
</dbReference>
<keyword evidence="3" id="KW-0067">ATP-binding</keyword>
<keyword evidence="2" id="KW-0378">Hydrolase</keyword>
<dbReference type="GO" id="GO:0005730">
    <property type="term" value="C:nucleolus"/>
    <property type="evidence" value="ECO:0007669"/>
    <property type="project" value="TreeGrafter"/>
</dbReference>
<reference evidence="5 6" key="1">
    <citation type="submission" date="2015-08" db="EMBL/GenBank/DDBJ databases">
        <title>Ancestral chromatin configuration constrains chromatin evolution on differentiating sex chromosomes in Drosophila.</title>
        <authorList>
            <person name="Zhou Q."/>
            <person name="Bachtrog D."/>
        </authorList>
    </citation>
    <scope>NUCLEOTIDE SEQUENCE [LARGE SCALE GENOMIC DNA]</scope>
    <source>
        <tissue evidence="5">Whole larvae</tissue>
    </source>
</reference>